<evidence type="ECO:0000256" key="4">
    <source>
        <dbReference type="SAM" id="MobiDB-lite"/>
    </source>
</evidence>
<feature type="region of interest" description="Disordered" evidence="4">
    <location>
        <begin position="579"/>
        <end position="601"/>
    </location>
</feature>
<keyword evidence="2 3" id="KW-0786">Thiamine pyrophosphate</keyword>
<evidence type="ECO:0000259" key="6">
    <source>
        <dbReference type="Pfam" id="PF02775"/>
    </source>
</evidence>
<gene>
    <name evidence="8" type="ORF">HCN51_35885</name>
</gene>
<feature type="domain" description="Thiamine pyrophosphate enzyme TPP-binding" evidence="6">
    <location>
        <begin position="389"/>
        <end position="535"/>
    </location>
</feature>
<sequence>MSKTTSDLVVERLLGWGIDTCFGICGDAVNGFFESLRTHPEMRFVHVRHEEYAAMAAVGFAKFTGRPAACVATSGPGALHLMNGLYDGKIDGAPVLAVTGMTYHDLVGTHFLQDIDNDKVLEPACVFSERVMGPAHAVAVTDRAVRAALYRRAPAHLTIPIDTQSWTEEQDTVSEKNVPGHTSAVGQRHVQIPAEDDIQRAAELLNSCAKITILAGAGARFGAGELLEQVAEALGAPIAKAGLGKDAVPDDSPWCTGGIGFIGTRASQWAMENCDGFLIVGSSTPFYDFWPKPGQARAAQIDVAGDRIGMRYPVEVGLCGDAEATLARLLPLLRVREDRSFAERARELYDQWWELQRQRAADPAVPMKPQAVTCALSDVIPDGTILTGDAGTVSSWGSRVMLRRGMQFSFSGTLCSMGSALPYAIGAQVAYSDRPVVAFVGDGGLAMCMGELATLAQHRLPVKVIVLRNDTLGLEVWEQNAYLGNPQYGCDLSPVDFVKVAEGCGLAAFRAEETGQVRDALTRAFAHDGPALVECVVDPYEPPFGETVKPAQVGKMLQAYERGEKGAAPMSANLLAPGRPALSPGVDQHKGDLARYARGKG</sequence>
<dbReference type="Gene3D" id="3.40.50.970">
    <property type="match status" value="2"/>
</dbReference>
<evidence type="ECO:0000259" key="7">
    <source>
        <dbReference type="Pfam" id="PF02776"/>
    </source>
</evidence>
<dbReference type="Pfam" id="PF00205">
    <property type="entry name" value="TPP_enzyme_M"/>
    <property type="match status" value="1"/>
</dbReference>
<dbReference type="InterPro" id="IPR047210">
    <property type="entry name" value="TPP_PYR_POXB-like"/>
</dbReference>
<organism evidence="8 9">
    <name type="scientific">Nonomuraea composti</name>
    <dbReference type="NCBI Taxonomy" id="2720023"/>
    <lineage>
        <taxon>Bacteria</taxon>
        <taxon>Bacillati</taxon>
        <taxon>Actinomycetota</taxon>
        <taxon>Actinomycetes</taxon>
        <taxon>Streptosporangiales</taxon>
        <taxon>Streptosporangiaceae</taxon>
        <taxon>Nonomuraea</taxon>
    </lineage>
</organism>
<keyword evidence="8" id="KW-0670">Pyruvate</keyword>
<evidence type="ECO:0000259" key="5">
    <source>
        <dbReference type="Pfam" id="PF00205"/>
    </source>
</evidence>
<reference evidence="8 9" key="1">
    <citation type="submission" date="2020-03" db="EMBL/GenBank/DDBJ databases">
        <title>WGS of actinomycetes isolated from Thailand.</title>
        <authorList>
            <person name="Thawai C."/>
        </authorList>
    </citation>
    <scope>NUCLEOTIDE SEQUENCE [LARGE SCALE GENOMIC DNA]</scope>
    <source>
        <strain evidence="8 9">FMUSA5-5</strain>
    </source>
</reference>
<dbReference type="InterPro" id="IPR047212">
    <property type="entry name" value="TPP_POXB-like"/>
</dbReference>
<dbReference type="SUPFAM" id="SSF52518">
    <property type="entry name" value="Thiamin diphosphate-binding fold (THDP-binding)"/>
    <property type="match status" value="2"/>
</dbReference>
<dbReference type="Pfam" id="PF02776">
    <property type="entry name" value="TPP_enzyme_N"/>
    <property type="match status" value="1"/>
</dbReference>
<dbReference type="Gene3D" id="3.40.50.1220">
    <property type="entry name" value="TPP-binding domain"/>
    <property type="match status" value="1"/>
</dbReference>
<dbReference type="InterPro" id="IPR012001">
    <property type="entry name" value="Thiamin_PyroP_enz_TPP-bd_dom"/>
</dbReference>
<dbReference type="InterPro" id="IPR047211">
    <property type="entry name" value="POXB-like"/>
</dbReference>
<dbReference type="CDD" id="cd07039">
    <property type="entry name" value="TPP_PYR_POX"/>
    <property type="match status" value="1"/>
</dbReference>
<evidence type="ECO:0000256" key="2">
    <source>
        <dbReference type="ARBA" id="ARBA00023052"/>
    </source>
</evidence>
<dbReference type="InterPro" id="IPR029035">
    <property type="entry name" value="DHS-like_NAD/FAD-binding_dom"/>
</dbReference>
<dbReference type="Pfam" id="PF02775">
    <property type="entry name" value="TPP_enzyme_C"/>
    <property type="match status" value="1"/>
</dbReference>
<dbReference type="SUPFAM" id="SSF52467">
    <property type="entry name" value="DHS-like NAD/FAD-binding domain"/>
    <property type="match status" value="1"/>
</dbReference>
<dbReference type="PANTHER" id="PTHR42981:SF2">
    <property type="entry name" value="PYRUVATE DEHYDROGENASE [UBIQUINONE]"/>
    <property type="match status" value="1"/>
</dbReference>
<evidence type="ECO:0000256" key="1">
    <source>
        <dbReference type="ARBA" id="ARBA00007812"/>
    </source>
</evidence>
<dbReference type="InterPro" id="IPR029061">
    <property type="entry name" value="THDP-binding"/>
</dbReference>
<feature type="domain" description="Thiamine pyrophosphate enzyme N-terminal TPP-binding" evidence="7">
    <location>
        <begin position="4"/>
        <end position="117"/>
    </location>
</feature>
<dbReference type="EMBL" id="JAATEP010000032">
    <property type="protein sequence ID" value="NJP94758.1"/>
    <property type="molecule type" value="Genomic_DNA"/>
</dbReference>
<keyword evidence="9" id="KW-1185">Reference proteome</keyword>
<accession>A0ABX1BI54</accession>
<comment type="similarity">
    <text evidence="1 3">Belongs to the TPP enzyme family.</text>
</comment>
<comment type="caution">
    <text evidence="8">The sequence shown here is derived from an EMBL/GenBank/DDBJ whole genome shotgun (WGS) entry which is preliminary data.</text>
</comment>
<dbReference type="PANTHER" id="PTHR42981">
    <property type="entry name" value="PYRUVATE DEHYDROGENASE [UBIQUINONE]"/>
    <property type="match status" value="1"/>
</dbReference>
<dbReference type="InterPro" id="IPR012000">
    <property type="entry name" value="Thiamin_PyroP_enz_cen_dom"/>
</dbReference>
<evidence type="ECO:0000313" key="8">
    <source>
        <dbReference type="EMBL" id="NJP94758.1"/>
    </source>
</evidence>
<protein>
    <submittedName>
        <fullName evidence="8">Pyruvate oxidase</fullName>
    </submittedName>
</protein>
<proteinExistence type="inferred from homology"/>
<dbReference type="Proteomes" id="UP000696294">
    <property type="component" value="Unassembled WGS sequence"/>
</dbReference>
<evidence type="ECO:0000256" key="3">
    <source>
        <dbReference type="RuleBase" id="RU362132"/>
    </source>
</evidence>
<dbReference type="RefSeq" id="WP_168015864.1">
    <property type="nucleotide sequence ID" value="NZ_JAATEP010000032.1"/>
</dbReference>
<evidence type="ECO:0000313" key="9">
    <source>
        <dbReference type="Proteomes" id="UP000696294"/>
    </source>
</evidence>
<name>A0ABX1BI54_9ACTN</name>
<feature type="domain" description="Thiamine pyrophosphate enzyme central" evidence="5">
    <location>
        <begin position="198"/>
        <end position="329"/>
    </location>
</feature>
<dbReference type="CDD" id="cd02014">
    <property type="entry name" value="TPP_POX"/>
    <property type="match status" value="1"/>
</dbReference>
<dbReference type="InterPro" id="IPR011766">
    <property type="entry name" value="TPP_enzyme_TPP-bd"/>
</dbReference>